<sequence>MDAPVKALNTEKAKALQAALAQIEKQFGKGSIMRLGEGEALEDIQV</sequence>
<dbReference type="AlphaFoldDB" id="A0AAW8APN4"/>
<comment type="caution">
    <text evidence="2">The sequence shown here is derived from an EMBL/GenBank/DDBJ whole genome shotgun (WGS) entry which is preliminary data.</text>
</comment>
<organism evidence="2 3">
    <name type="scientific">Klebsiella pneumoniae</name>
    <dbReference type="NCBI Taxonomy" id="573"/>
    <lineage>
        <taxon>Bacteria</taxon>
        <taxon>Pseudomonadati</taxon>
        <taxon>Pseudomonadota</taxon>
        <taxon>Gammaproteobacteria</taxon>
        <taxon>Enterobacterales</taxon>
        <taxon>Enterobacteriaceae</taxon>
        <taxon>Klebsiella/Raoultella group</taxon>
        <taxon>Klebsiella</taxon>
        <taxon>Klebsiella pneumoniae complex</taxon>
    </lineage>
</organism>
<reference evidence="2" key="1">
    <citation type="submission" date="2023-07" db="EMBL/GenBank/DDBJ databases">
        <authorList>
            <person name="Peng Z."/>
        </authorList>
    </citation>
    <scope>NUCLEOTIDE SEQUENCE</scope>
    <source>
        <strain evidence="2">KP219</strain>
    </source>
</reference>
<feature type="domain" description="RecA-like N-terminal" evidence="1">
    <location>
        <begin position="14"/>
        <end position="44"/>
    </location>
</feature>
<protein>
    <submittedName>
        <fullName evidence="2">Recombinase RecA</fullName>
    </submittedName>
</protein>
<evidence type="ECO:0000259" key="1">
    <source>
        <dbReference type="Pfam" id="PF00154"/>
    </source>
</evidence>
<evidence type="ECO:0000313" key="3">
    <source>
        <dbReference type="Proteomes" id="UP001244490"/>
    </source>
</evidence>
<dbReference type="Pfam" id="PF00154">
    <property type="entry name" value="RecA_N"/>
    <property type="match status" value="1"/>
</dbReference>
<proteinExistence type="predicted"/>
<dbReference type="Proteomes" id="UP001244490">
    <property type="component" value="Unassembled WGS sequence"/>
</dbReference>
<dbReference type="InterPro" id="IPR049428">
    <property type="entry name" value="RecA-like_N"/>
</dbReference>
<dbReference type="EMBL" id="JAUUIA010000380">
    <property type="protein sequence ID" value="MDP0971155.1"/>
    <property type="molecule type" value="Genomic_DNA"/>
</dbReference>
<evidence type="ECO:0000313" key="2">
    <source>
        <dbReference type="EMBL" id="MDP0971155.1"/>
    </source>
</evidence>
<accession>A0AAW8APN4</accession>
<feature type="non-terminal residue" evidence="2">
    <location>
        <position position="46"/>
    </location>
</feature>
<name>A0AAW8APN4_KLEPN</name>
<gene>
    <name evidence="2" type="primary">recA</name>
    <name evidence="2" type="ORF">Q6294_29880</name>
</gene>